<dbReference type="Pfam" id="PF17766">
    <property type="entry name" value="fn3_6"/>
    <property type="match status" value="1"/>
</dbReference>
<dbReference type="InterPro" id="IPR046450">
    <property type="entry name" value="PA_dom_sf"/>
</dbReference>
<feature type="domain" description="PA" evidence="6">
    <location>
        <begin position="8"/>
        <end position="77"/>
    </location>
</feature>
<dbReference type="AlphaFoldDB" id="A0AA88D0H5"/>
<evidence type="ECO:0000259" key="7">
    <source>
        <dbReference type="Pfam" id="PF17766"/>
    </source>
</evidence>
<reference evidence="8" key="1">
    <citation type="submission" date="2023-07" db="EMBL/GenBank/DDBJ databases">
        <title>draft genome sequence of fig (Ficus carica).</title>
        <authorList>
            <person name="Takahashi T."/>
            <person name="Nishimura K."/>
        </authorList>
    </citation>
    <scope>NUCLEOTIDE SEQUENCE</scope>
</reference>
<keyword evidence="4" id="KW-0325">Glycoprotein</keyword>
<dbReference type="GO" id="GO:0006508">
    <property type="term" value="P:proteolysis"/>
    <property type="evidence" value="ECO:0007669"/>
    <property type="project" value="InterPro"/>
</dbReference>
<dbReference type="CDD" id="cd02120">
    <property type="entry name" value="PA_subtilisin_like"/>
    <property type="match status" value="1"/>
</dbReference>
<dbReference type="GO" id="GO:0005576">
    <property type="term" value="C:extracellular region"/>
    <property type="evidence" value="ECO:0007669"/>
    <property type="project" value="UniProtKB-SubCell"/>
</dbReference>
<feature type="domain" description="Peptidase S8/S53" evidence="5">
    <location>
        <begin position="116"/>
        <end position="170"/>
    </location>
</feature>
<evidence type="ECO:0000256" key="4">
    <source>
        <dbReference type="ARBA" id="ARBA00023180"/>
    </source>
</evidence>
<evidence type="ECO:0000256" key="2">
    <source>
        <dbReference type="ARBA" id="ARBA00011073"/>
    </source>
</evidence>
<dbReference type="SUPFAM" id="SSF52025">
    <property type="entry name" value="PA domain"/>
    <property type="match status" value="1"/>
</dbReference>
<name>A0AA88D0H5_FICCA</name>
<evidence type="ECO:0000313" key="9">
    <source>
        <dbReference type="Proteomes" id="UP001187192"/>
    </source>
</evidence>
<dbReference type="GO" id="GO:0004252">
    <property type="term" value="F:serine-type endopeptidase activity"/>
    <property type="evidence" value="ECO:0007669"/>
    <property type="project" value="InterPro"/>
</dbReference>
<keyword evidence="3" id="KW-0732">Signal</keyword>
<sequence>MGLLCKVESLDSARVKGKIVGCLRGGNPRLEIKGLNAAQAGAVGMILCNDKEDGNDIVADAHFLPASHVTYDDCQSLRIHLSATKNSQGTLLPPFAATGIKPAPSIAYFSSVGPNLVAGVVVLLKTLYPNWSPAAIRSAIVTTARTRDNTGHPTKTAIDEKATPFNYGNGHIRPNRARDPGLVPKILKLEEHGEEKSFRVTLIDEGHNLEDYQFGLFVWSDEKHYVRNPIVVQTALEKPYQFPIG</sequence>
<keyword evidence="9" id="KW-1185">Reference proteome</keyword>
<evidence type="ECO:0000259" key="5">
    <source>
        <dbReference type="Pfam" id="PF00082"/>
    </source>
</evidence>
<dbReference type="InterPro" id="IPR003137">
    <property type="entry name" value="PA_domain"/>
</dbReference>
<dbReference type="InterPro" id="IPR036852">
    <property type="entry name" value="Peptidase_S8/S53_dom_sf"/>
</dbReference>
<evidence type="ECO:0000256" key="3">
    <source>
        <dbReference type="ARBA" id="ARBA00022729"/>
    </source>
</evidence>
<organism evidence="8 9">
    <name type="scientific">Ficus carica</name>
    <name type="common">Common fig</name>
    <dbReference type="NCBI Taxonomy" id="3494"/>
    <lineage>
        <taxon>Eukaryota</taxon>
        <taxon>Viridiplantae</taxon>
        <taxon>Streptophyta</taxon>
        <taxon>Embryophyta</taxon>
        <taxon>Tracheophyta</taxon>
        <taxon>Spermatophyta</taxon>
        <taxon>Magnoliopsida</taxon>
        <taxon>eudicotyledons</taxon>
        <taxon>Gunneridae</taxon>
        <taxon>Pentapetalae</taxon>
        <taxon>rosids</taxon>
        <taxon>fabids</taxon>
        <taxon>Rosales</taxon>
        <taxon>Moraceae</taxon>
        <taxon>Ficeae</taxon>
        <taxon>Ficus</taxon>
    </lineage>
</organism>
<dbReference type="Pfam" id="PF00082">
    <property type="entry name" value="Peptidase_S8"/>
    <property type="match status" value="1"/>
</dbReference>
<comment type="subcellular location">
    <subcellularLocation>
        <location evidence="1">Secreted</location>
    </subcellularLocation>
</comment>
<proteinExistence type="inferred from homology"/>
<dbReference type="InterPro" id="IPR045051">
    <property type="entry name" value="SBT"/>
</dbReference>
<evidence type="ECO:0000256" key="1">
    <source>
        <dbReference type="ARBA" id="ARBA00004613"/>
    </source>
</evidence>
<dbReference type="SUPFAM" id="SSF52743">
    <property type="entry name" value="Subtilisin-like"/>
    <property type="match status" value="1"/>
</dbReference>
<dbReference type="Pfam" id="PF02225">
    <property type="entry name" value="PA"/>
    <property type="match status" value="1"/>
</dbReference>
<gene>
    <name evidence="8" type="ORF">TIFTF001_006217</name>
</gene>
<dbReference type="PANTHER" id="PTHR10795">
    <property type="entry name" value="PROPROTEIN CONVERTASE SUBTILISIN/KEXIN"/>
    <property type="match status" value="1"/>
</dbReference>
<feature type="domain" description="Subtilisin-like protease fibronectin type-III" evidence="7">
    <location>
        <begin position="183"/>
        <end position="232"/>
    </location>
</feature>
<evidence type="ECO:0000313" key="8">
    <source>
        <dbReference type="EMBL" id="GMN36702.1"/>
    </source>
</evidence>
<dbReference type="Gene3D" id="3.50.30.30">
    <property type="match status" value="1"/>
</dbReference>
<comment type="caution">
    <text evidence="8">The sequence shown here is derived from an EMBL/GenBank/DDBJ whole genome shotgun (WGS) entry which is preliminary data.</text>
</comment>
<evidence type="ECO:0000259" key="6">
    <source>
        <dbReference type="Pfam" id="PF02225"/>
    </source>
</evidence>
<dbReference type="GO" id="GO:0009610">
    <property type="term" value="P:response to symbiotic fungus"/>
    <property type="evidence" value="ECO:0007669"/>
    <property type="project" value="UniProtKB-ARBA"/>
</dbReference>
<dbReference type="Gene3D" id="3.40.50.200">
    <property type="entry name" value="Peptidase S8/S53 domain"/>
    <property type="match status" value="1"/>
</dbReference>
<accession>A0AA88D0H5</accession>
<dbReference type="InterPro" id="IPR041469">
    <property type="entry name" value="Subtilisin-like_FN3"/>
</dbReference>
<dbReference type="Proteomes" id="UP001187192">
    <property type="component" value="Unassembled WGS sequence"/>
</dbReference>
<protein>
    <submittedName>
        <fullName evidence="8">Uncharacterized protein</fullName>
    </submittedName>
</protein>
<dbReference type="EMBL" id="BTGU01000006">
    <property type="protein sequence ID" value="GMN36702.1"/>
    <property type="molecule type" value="Genomic_DNA"/>
</dbReference>
<comment type="similarity">
    <text evidence="2">Belongs to the peptidase S8 family.</text>
</comment>
<dbReference type="InterPro" id="IPR000209">
    <property type="entry name" value="Peptidase_S8/S53_dom"/>
</dbReference>